<proteinExistence type="predicted"/>
<dbReference type="AlphaFoldDB" id="A0A8X6LNY9"/>
<comment type="caution">
    <text evidence="2">The sequence shown here is derived from an EMBL/GenBank/DDBJ whole genome shotgun (WGS) entry which is preliminary data.</text>
</comment>
<reference evidence="2" key="1">
    <citation type="submission" date="2020-07" db="EMBL/GenBank/DDBJ databases">
        <title>Multicomponent nature underlies the extraordinary mechanical properties of spider dragline silk.</title>
        <authorList>
            <person name="Kono N."/>
            <person name="Nakamura H."/>
            <person name="Mori M."/>
            <person name="Yoshida Y."/>
            <person name="Ohtoshi R."/>
            <person name="Malay A.D."/>
            <person name="Moran D.A.P."/>
            <person name="Tomita M."/>
            <person name="Numata K."/>
            <person name="Arakawa K."/>
        </authorList>
    </citation>
    <scope>NUCLEOTIDE SEQUENCE</scope>
</reference>
<accession>A0A8X6LNY9</accession>
<protein>
    <submittedName>
        <fullName evidence="2">Uncharacterized protein</fullName>
    </submittedName>
</protein>
<organism evidence="2 3">
    <name type="scientific">Trichonephila clavata</name>
    <name type="common">Joro spider</name>
    <name type="synonym">Nephila clavata</name>
    <dbReference type="NCBI Taxonomy" id="2740835"/>
    <lineage>
        <taxon>Eukaryota</taxon>
        <taxon>Metazoa</taxon>
        <taxon>Ecdysozoa</taxon>
        <taxon>Arthropoda</taxon>
        <taxon>Chelicerata</taxon>
        <taxon>Arachnida</taxon>
        <taxon>Araneae</taxon>
        <taxon>Araneomorphae</taxon>
        <taxon>Entelegynae</taxon>
        <taxon>Araneoidea</taxon>
        <taxon>Nephilidae</taxon>
        <taxon>Trichonephila</taxon>
    </lineage>
</organism>
<evidence type="ECO:0000256" key="1">
    <source>
        <dbReference type="SAM" id="MobiDB-lite"/>
    </source>
</evidence>
<sequence length="72" mass="8074">MTSAHPGASLTATPFVDKIDPFKKGSLKRKPKKSQGSSRYRSTNDVELQALPLLKAYVEKRARKPSKFQISR</sequence>
<dbReference type="EMBL" id="BMAO01007353">
    <property type="protein sequence ID" value="GFR15312.1"/>
    <property type="molecule type" value="Genomic_DNA"/>
</dbReference>
<name>A0A8X6LNY9_TRICU</name>
<feature type="compositionally biased region" description="Polar residues" evidence="1">
    <location>
        <begin position="34"/>
        <end position="45"/>
    </location>
</feature>
<dbReference type="Proteomes" id="UP000887116">
    <property type="component" value="Unassembled WGS sequence"/>
</dbReference>
<evidence type="ECO:0000313" key="3">
    <source>
        <dbReference type="Proteomes" id="UP000887116"/>
    </source>
</evidence>
<dbReference type="OrthoDB" id="6434243at2759"/>
<evidence type="ECO:0000313" key="2">
    <source>
        <dbReference type="EMBL" id="GFR15312.1"/>
    </source>
</evidence>
<gene>
    <name evidence="2" type="ORF">TNCT_738712</name>
</gene>
<feature type="region of interest" description="Disordered" evidence="1">
    <location>
        <begin position="21"/>
        <end position="45"/>
    </location>
</feature>
<keyword evidence="3" id="KW-1185">Reference proteome</keyword>